<dbReference type="Proteomes" id="UP000790833">
    <property type="component" value="Unassembled WGS sequence"/>
</dbReference>
<keyword evidence="3 9" id="KW-0507">mRNA processing</keyword>
<dbReference type="PANTHER" id="PTHR20971">
    <property type="entry name" value="U6 SNRNA-ASSOCIATED PROTEIN"/>
    <property type="match status" value="1"/>
</dbReference>
<feature type="region of interest" description="Disordered" evidence="10">
    <location>
        <begin position="1"/>
        <end position="25"/>
    </location>
</feature>
<keyword evidence="7 9" id="KW-0539">Nucleus</keyword>
<dbReference type="GO" id="GO:0005681">
    <property type="term" value="C:spliceosomal complex"/>
    <property type="evidence" value="ECO:0007669"/>
    <property type="project" value="UniProtKB-KW"/>
</dbReference>
<dbReference type="GO" id="GO:0003723">
    <property type="term" value="F:RNA binding"/>
    <property type="evidence" value="ECO:0007669"/>
    <property type="project" value="UniProtKB-KW"/>
</dbReference>
<evidence type="ECO:0000313" key="12">
    <source>
        <dbReference type="EMBL" id="KAG7192518.1"/>
    </source>
</evidence>
<dbReference type="GO" id="GO:0046540">
    <property type="term" value="C:U4/U6 x U5 tri-snRNP complex"/>
    <property type="evidence" value="ECO:0007669"/>
    <property type="project" value="TreeGrafter"/>
</dbReference>
<keyword evidence="8 9" id="KW-0687">Ribonucleoprotein</keyword>
<dbReference type="GO" id="GO:1990726">
    <property type="term" value="C:Lsm1-7-Pat1 complex"/>
    <property type="evidence" value="ECO:0007669"/>
    <property type="project" value="TreeGrafter"/>
</dbReference>
<dbReference type="PANTHER" id="PTHR20971:SF0">
    <property type="entry name" value="U6 SNRNA-ASSOCIATED SM-LIKE PROTEIN LSM5"/>
    <property type="match status" value="1"/>
</dbReference>
<evidence type="ECO:0000256" key="3">
    <source>
        <dbReference type="ARBA" id="ARBA00022664"/>
    </source>
</evidence>
<proteinExistence type="inferred from homology"/>
<dbReference type="InterPro" id="IPR047575">
    <property type="entry name" value="Sm"/>
</dbReference>
<evidence type="ECO:0000256" key="4">
    <source>
        <dbReference type="ARBA" id="ARBA00022728"/>
    </source>
</evidence>
<evidence type="ECO:0000313" key="13">
    <source>
        <dbReference type="Proteomes" id="UP000790833"/>
    </source>
</evidence>
<evidence type="ECO:0000256" key="7">
    <source>
        <dbReference type="ARBA" id="ARBA00023242"/>
    </source>
</evidence>
<evidence type="ECO:0000256" key="8">
    <source>
        <dbReference type="ARBA" id="ARBA00023274"/>
    </source>
</evidence>
<evidence type="ECO:0000256" key="9">
    <source>
        <dbReference type="RuleBase" id="RU365055"/>
    </source>
</evidence>
<evidence type="ECO:0000256" key="5">
    <source>
        <dbReference type="ARBA" id="ARBA00022884"/>
    </source>
</evidence>
<dbReference type="AlphaFoldDB" id="A0A9P7V6Y9"/>
<dbReference type="InterPro" id="IPR033871">
    <property type="entry name" value="LSm5"/>
</dbReference>
<keyword evidence="6 9" id="KW-0508">mRNA splicing</keyword>
<dbReference type="EMBL" id="JAHMUF010000017">
    <property type="protein sequence ID" value="KAG7192518.1"/>
    <property type="molecule type" value="Genomic_DNA"/>
</dbReference>
<organism evidence="12 13">
    <name type="scientific">Scheffersomyces spartinae</name>
    <dbReference type="NCBI Taxonomy" id="45513"/>
    <lineage>
        <taxon>Eukaryota</taxon>
        <taxon>Fungi</taxon>
        <taxon>Dikarya</taxon>
        <taxon>Ascomycota</taxon>
        <taxon>Saccharomycotina</taxon>
        <taxon>Pichiomycetes</taxon>
        <taxon>Debaryomycetaceae</taxon>
        <taxon>Scheffersomyces</taxon>
    </lineage>
</organism>
<dbReference type="CDD" id="cd01732">
    <property type="entry name" value="LSm5"/>
    <property type="match status" value="1"/>
</dbReference>
<evidence type="ECO:0000256" key="2">
    <source>
        <dbReference type="ARBA" id="ARBA00006850"/>
    </source>
</evidence>
<dbReference type="SMART" id="SM00651">
    <property type="entry name" value="Sm"/>
    <property type="match status" value="1"/>
</dbReference>
<comment type="subcellular location">
    <subcellularLocation>
        <location evidence="1 9">Nucleus</location>
    </subcellularLocation>
</comment>
<comment type="similarity">
    <text evidence="2 9">Belongs to the snRNP Sm proteins family.</text>
</comment>
<reference evidence="12" key="1">
    <citation type="submission" date="2021-03" db="EMBL/GenBank/DDBJ databases">
        <authorList>
            <person name="Palmer J.M."/>
        </authorList>
    </citation>
    <scope>NUCLEOTIDE SEQUENCE</scope>
    <source>
        <strain evidence="12">ARV_011</strain>
    </source>
</reference>
<comment type="function">
    <text evidence="9">Plays a role in U6 snRNP assembly and function. Binds to the 3' end of U6 snRNA.</text>
</comment>
<dbReference type="RefSeq" id="XP_043048068.1">
    <property type="nucleotide sequence ID" value="XM_043192404.1"/>
</dbReference>
<dbReference type="SUPFAM" id="SSF50182">
    <property type="entry name" value="Sm-like ribonucleoproteins"/>
    <property type="match status" value="1"/>
</dbReference>
<dbReference type="PROSITE" id="PS52002">
    <property type="entry name" value="SM"/>
    <property type="match status" value="1"/>
</dbReference>
<dbReference type="GO" id="GO:0000398">
    <property type="term" value="P:mRNA splicing, via spliceosome"/>
    <property type="evidence" value="ECO:0007669"/>
    <property type="project" value="TreeGrafter"/>
</dbReference>
<dbReference type="GeneID" id="66114987"/>
<sequence length="98" mass="10769">MKQYEAPKDPNSALQENPGSEGTDFVPTVLPLEIIDRAIGKQVHVILTSEKEFKGTLVGFDDFVNMVLENVEEVGDSSGERRERMLLNGGHVAMIVPS</sequence>
<dbReference type="OrthoDB" id="429711at2759"/>
<evidence type="ECO:0000256" key="10">
    <source>
        <dbReference type="SAM" id="MobiDB-lite"/>
    </source>
</evidence>
<keyword evidence="13" id="KW-1185">Reference proteome</keyword>
<evidence type="ECO:0000259" key="11">
    <source>
        <dbReference type="PROSITE" id="PS52002"/>
    </source>
</evidence>
<protein>
    <recommendedName>
        <fullName evidence="9">LSM complex subunit LSM5</fullName>
    </recommendedName>
</protein>
<dbReference type="Gene3D" id="2.30.30.100">
    <property type="match status" value="1"/>
</dbReference>
<name>A0A9P7V6Y9_9ASCO</name>
<dbReference type="InterPro" id="IPR001163">
    <property type="entry name" value="Sm_dom_euk/arc"/>
</dbReference>
<evidence type="ECO:0000256" key="6">
    <source>
        <dbReference type="ARBA" id="ARBA00023187"/>
    </source>
</evidence>
<keyword evidence="4 9" id="KW-0747">Spliceosome</keyword>
<gene>
    <name evidence="9 12" type="primary">LSM5</name>
    <name evidence="12" type="ORF">KQ657_001613</name>
</gene>
<dbReference type="InterPro" id="IPR010920">
    <property type="entry name" value="LSM_dom_sf"/>
</dbReference>
<keyword evidence="5 9" id="KW-0694">RNA-binding</keyword>
<dbReference type="Pfam" id="PF01423">
    <property type="entry name" value="LSM"/>
    <property type="match status" value="1"/>
</dbReference>
<feature type="domain" description="Sm" evidence="11">
    <location>
        <begin position="30"/>
        <end position="98"/>
    </location>
</feature>
<dbReference type="GO" id="GO:0005688">
    <property type="term" value="C:U6 snRNP"/>
    <property type="evidence" value="ECO:0007669"/>
    <property type="project" value="TreeGrafter"/>
</dbReference>
<accession>A0A9P7V6Y9</accession>
<comment type="subunit">
    <text evidence="9">LSm subunits form a heteromer with a doughnut shape.</text>
</comment>
<evidence type="ECO:0000256" key="1">
    <source>
        <dbReference type="ARBA" id="ARBA00004123"/>
    </source>
</evidence>
<comment type="caution">
    <text evidence="12">The sequence shown here is derived from an EMBL/GenBank/DDBJ whole genome shotgun (WGS) entry which is preliminary data.</text>
</comment>